<feature type="domain" description="ABC transmembrane type-1" evidence="11">
    <location>
        <begin position="40"/>
        <end position="324"/>
    </location>
</feature>
<dbReference type="GO" id="GO:0015421">
    <property type="term" value="F:ABC-type oligopeptide transporter activity"/>
    <property type="evidence" value="ECO:0007669"/>
    <property type="project" value="TreeGrafter"/>
</dbReference>
<keyword evidence="3" id="KW-1003">Cell membrane</keyword>
<dbReference type="InterPro" id="IPR003593">
    <property type="entry name" value="AAA+_ATPase"/>
</dbReference>
<feature type="transmembrane region" description="Helical" evidence="9">
    <location>
        <begin position="76"/>
        <end position="97"/>
    </location>
</feature>
<feature type="domain" description="ABC transporter" evidence="10">
    <location>
        <begin position="358"/>
        <end position="589"/>
    </location>
</feature>
<evidence type="ECO:0000256" key="9">
    <source>
        <dbReference type="SAM" id="Phobius"/>
    </source>
</evidence>
<keyword evidence="13" id="KW-1185">Reference proteome</keyword>
<dbReference type="Pfam" id="PF00005">
    <property type="entry name" value="ABC_tran"/>
    <property type="match status" value="1"/>
</dbReference>
<comment type="subcellular location">
    <subcellularLocation>
        <location evidence="1">Cell membrane</location>
        <topology evidence="1">Multi-pass membrane protein</topology>
    </subcellularLocation>
</comment>
<evidence type="ECO:0000256" key="7">
    <source>
        <dbReference type="ARBA" id="ARBA00022989"/>
    </source>
</evidence>
<organism evidence="12 13">
    <name type="scientific">Sulfitobacter sediminilitoris</name>
    <dbReference type="NCBI Taxonomy" id="2698830"/>
    <lineage>
        <taxon>Bacteria</taxon>
        <taxon>Pseudomonadati</taxon>
        <taxon>Pseudomonadota</taxon>
        <taxon>Alphaproteobacteria</taxon>
        <taxon>Rhodobacterales</taxon>
        <taxon>Roseobacteraceae</taxon>
        <taxon>Sulfitobacter</taxon>
    </lineage>
</organism>
<dbReference type="PROSITE" id="PS50929">
    <property type="entry name" value="ABC_TM1F"/>
    <property type="match status" value="1"/>
</dbReference>
<evidence type="ECO:0000259" key="11">
    <source>
        <dbReference type="PROSITE" id="PS50929"/>
    </source>
</evidence>
<dbReference type="Proteomes" id="UP000468591">
    <property type="component" value="Unassembled WGS sequence"/>
</dbReference>
<keyword evidence="7 9" id="KW-1133">Transmembrane helix</keyword>
<dbReference type="InterPro" id="IPR017871">
    <property type="entry name" value="ABC_transporter-like_CS"/>
</dbReference>
<dbReference type="Gene3D" id="1.20.1560.10">
    <property type="entry name" value="ABC transporter type 1, transmembrane domain"/>
    <property type="match status" value="1"/>
</dbReference>
<accession>A0A6P0CF31</accession>
<name>A0A6P0CF31_9RHOB</name>
<evidence type="ECO:0000256" key="4">
    <source>
        <dbReference type="ARBA" id="ARBA00022692"/>
    </source>
</evidence>
<feature type="transmembrane region" description="Helical" evidence="9">
    <location>
        <begin position="262"/>
        <end position="286"/>
    </location>
</feature>
<dbReference type="RefSeq" id="WP_164355727.1">
    <property type="nucleotide sequence ID" value="NZ_JAABNT010000022.1"/>
</dbReference>
<dbReference type="PANTHER" id="PTHR43394">
    <property type="entry name" value="ATP-DEPENDENT PERMEASE MDL1, MITOCHONDRIAL"/>
    <property type="match status" value="1"/>
</dbReference>
<comment type="caution">
    <text evidence="12">The sequence shown here is derived from an EMBL/GenBank/DDBJ whole genome shotgun (WGS) entry which is preliminary data.</text>
</comment>
<keyword evidence="8 9" id="KW-0472">Membrane</keyword>
<keyword evidence="2" id="KW-0813">Transport</keyword>
<feature type="transmembrane region" description="Helical" evidence="9">
    <location>
        <begin position="38"/>
        <end position="56"/>
    </location>
</feature>
<protein>
    <submittedName>
        <fullName evidence="12">ATP-binding cassette domain-containing protein</fullName>
    </submittedName>
</protein>
<proteinExistence type="predicted"/>
<feature type="transmembrane region" description="Helical" evidence="9">
    <location>
        <begin position="292"/>
        <end position="309"/>
    </location>
</feature>
<dbReference type="AlphaFoldDB" id="A0A6P0CF31"/>
<dbReference type="InterPro" id="IPR036640">
    <property type="entry name" value="ABC1_TM_sf"/>
</dbReference>
<dbReference type="CDD" id="cd18552">
    <property type="entry name" value="ABC_6TM_MsbA_like"/>
    <property type="match status" value="1"/>
</dbReference>
<dbReference type="GO" id="GO:0016887">
    <property type="term" value="F:ATP hydrolysis activity"/>
    <property type="evidence" value="ECO:0007669"/>
    <property type="project" value="InterPro"/>
</dbReference>
<dbReference type="FunFam" id="3.40.50.300:FF:000221">
    <property type="entry name" value="Multidrug ABC transporter ATP-binding protein"/>
    <property type="match status" value="1"/>
</dbReference>
<evidence type="ECO:0000259" key="10">
    <source>
        <dbReference type="PROSITE" id="PS50893"/>
    </source>
</evidence>
<dbReference type="SMART" id="SM00382">
    <property type="entry name" value="AAA"/>
    <property type="match status" value="1"/>
</dbReference>
<dbReference type="PANTHER" id="PTHR43394:SF1">
    <property type="entry name" value="ATP-BINDING CASSETTE SUB-FAMILY B MEMBER 10, MITOCHONDRIAL"/>
    <property type="match status" value="1"/>
</dbReference>
<evidence type="ECO:0000313" key="13">
    <source>
        <dbReference type="Proteomes" id="UP000468591"/>
    </source>
</evidence>
<dbReference type="SUPFAM" id="SSF90123">
    <property type="entry name" value="ABC transporter transmembrane region"/>
    <property type="match status" value="1"/>
</dbReference>
<keyword evidence="5" id="KW-0547">Nucleotide-binding</keyword>
<dbReference type="SUPFAM" id="SSF52540">
    <property type="entry name" value="P-loop containing nucleoside triphosphate hydrolases"/>
    <property type="match status" value="1"/>
</dbReference>
<keyword evidence="6 12" id="KW-0067">ATP-binding</keyword>
<keyword evidence="4 9" id="KW-0812">Transmembrane</keyword>
<reference evidence="12 13" key="1">
    <citation type="submission" date="2020-01" db="EMBL/GenBank/DDBJ databases">
        <title>Sulfitobacter sediminilitoris sp. nov., isolated from a tidal flat.</title>
        <authorList>
            <person name="Park S."/>
            <person name="Yoon J.-H."/>
        </authorList>
    </citation>
    <scope>NUCLEOTIDE SEQUENCE [LARGE SCALE GENOMIC DNA]</scope>
    <source>
        <strain evidence="12 13">JBTF-M27</strain>
    </source>
</reference>
<evidence type="ECO:0000256" key="1">
    <source>
        <dbReference type="ARBA" id="ARBA00004651"/>
    </source>
</evidence>
<dbReference type="GO" id="GO:0005524">
    <property type="term" value="F:ATP binding"/>
    <property type="evidence" value="ECO:0007669"/>
    <property type="project" value="UniProtKB-KW"/>
</dbReference>
<sequence length="595" mass="65613">MKLWPFSKRGDRRPLFSDQDRDNLRWFWRGYLKAKTPWLFLVLGMVMVQGLVYQQFISLTETGLRVIFENGDIGGLVRVCFMVMGIFTMRALMSFLVPRVSVWLASDAVLRMRQDLINHMMILDLAYFERTSSGDIILRLVNQAHDLSDFVGQTTVSAVRDVATVVIVSGYLIYKSPFLFLAAVAVMPFVPLMVRFVSNKIKHIQQSAENAMGAYMTGIEEMSNGMRTVKISNQEPVERDRLFKATAEIKDLSIRLQSAQALMMPTVDILSALVFVLIIGGGGYMALSGTSGMDGASIVAFMIGMALIFDPARRVAHFFVKLQASLVILDGVRSLFREVPNITNAPDAVGAFDVHGDIVFDKVDFAYAGKPPLFQDLDLTFEANKVTAIVGATGSGKTTILSLMARLYDADGGEVRIGGTPVNKLQIPVLRQSFSVVAQDIVIFNSSIWENIRYVKPEATEEEIWAAATHVGIDDLIRERGDVPLGPKGAQLSGGQKQRVAIARAFLRSAPILLLDEATSALDQRTEDKVKRALHDLSEGKTTVIVAHRLSAVTHADRIYVLDEGAVVEEGTHAELMEMGGLYAGMYGAQRQSYG</sequence>
<evidence type="ECO:0000256" key="8">
    <source>
        <dbReference type="ARBA" id="ARBA00023136"/>
    </source>
</evidence>
<evidence type="ECO:0000313" key="12">
    <source>
        <dbReference type="EMBL" id="NEK24779.1"/>
    </source>
</evidence>
<dbReference type="Gene3D" id="3.40.50.300">
    <property type="entry name" value="P-loop containing nucleotide triphosphate hydrolases"/>
    <property type="match status" value="1"/>
</dbReference>
<dbReference type="InterPro" id="IPR039421">
    <property type="entry name" value="Type_1_exporter"/>
</dbReference>
<dbReference type="InterPro" id="IPR027417">
    <property type="entry name" value="P-loop_NTPase"/>
</dbReference>
<dbReference type="EMBL" id="JAABNT010000022">
    <property type="protein sequence ID" value="NEK24779.1"/>
    <property type="molecule type" value="Genomic_DNA"/>
</dbReference>
<dbReference type="InterPro" id="IPR003439">
    <property type="entry name" value="ABC_transporter-like_ATP-bd"/>
</dbReference>
<evidence type="ECO:0000256" key="5">
    <source>
        <dbReference type="ARBA" id="ARBA00022741"/>
    </source>
</evidence>
<dbReference type="InterPro" id="IPR011527">
    <property type="entry name" value="ABC1_TM_dom"/>
</dbReference>
<gene>
    <name evidence="12" type="ORF">GV827_20610</name>
</gene>
<dbReference type="PROSITE" id="PS50893">
    <property type="entry name" value="ABC_TRANSPORTER_2"/>
    <property type="match status" value="1"/>
</dbReference>
<dbReference type="Pfam" id="PF00664">
    <property type="entry name" value="ABC_membrane"/>
    <property type="match status" value="1"/>
</dbReference>
<evidence type="ECO:0000256" key="6">
    <source>
        <dbReference type="ARBA" id="ARBA00022840"/>
    </source>
</evidence>
<dbReference type="PROSITE" id="PS00211">
    <property type="entry name" value="ABC_TRANSPORTER_1"/>
    <property type="match status" value="1"/>
</dbReference>
<evidence type="ECO:0000256" key="2">
    <source>
        <dbReference type="ARBA" id="ARBA00022448"/>
    </source>
</evidence>
<evidence type="ECO:0000256" key="3">
    <source>
        <dbReference type="ARBA" id="ARBA00022475"/>
    </source>
</evidence>
<dbReference type="GO" id="GO:0005886">
    <property type="term" value="C:plasma membrane"/>
    <property type="evidence" value="ECO:0007669"/>
    <property type="project" value="UniProtKB-SubCell"/>
</dbReference>